<dbReference type="Proteomes" id="UP000501690">
    <property type="component" value="Linkage Group LG2"/>
</dbReference>
<keyword evidence="3" id="KW-1185">Reference proteome</keyword>
<dbReference type="EMBL" id="CP039346">
    <property type="protein sequence ID" value="QCD83240.1"/>
    <property type="molecule type" value="Genomic_DNA"/>
</dbReference>
<evidence type="ECO:0000313" key="2">
    <source>
        <dbReference type="EMBL" id="QCD83240.1"/>
    </source>
</evidence>
<feature type="compositionally biased region" description="Low complexity" evidence="1">
    <location>
        <begin position="1"/>
        <end position="15"/>
    </location>
</feature>
<evidence type="ECO:0000313" key="3">
    <source>
        <dbReference type="Proteomes" id="UP000501690"/>
    </source>
</evidence>
<proteinExistence type="predicted"/>
<evidence type="ECO:0000256" key="1">
    <source>
        <dbReference type="SAM" id="MobiDB-lite"/>
    </source>
</evidence>
<reference evidence="2 3" key="1">
    <citation type="submission" date="2019-04" db="EMBL/GenBank/DDBJ databases">
        <title>An improved genome assembly and genetic linkage map for asparagus bean, Vigna unguiculata ssp. sesquipedialis.</title>
        <authorList>
            <person name="Xia Q."/>
            <person name="Zhang R."/>
            <person name="Dong Y."/>
        </authorList>
    </citation>
    <scope>NUCLEOTIDE SEQUENCE [LARGE SCALE GENOMIC DNA]</scope>
    <source>
        <tissue evidence="2">Leaf</tissue>
    </source>
</reference>
<name>A0A4D6L440_VIGUN</name>
<gene>
    <name evidence="2" type="ORF">DEO72_LG2g3583</name>
</gene>
<accession>A0A4D6L440</accession>
<dbReference type="AlphaFoldDB" id="A0A4D6L440"/>
<feature type="region of interest" description="Disordered" evidence="1">
    <location>
        <begin position="1"/>
        <end position="22"/>
    </location>
</feature>
<sequence>MEQFSRQSRSSQGLSLKRKGSFAQAIGPRLSEAVNREPCKTREFSLRRALLA</sequence>
<protein>
    <submittedName>
        <fullName evidence="2">Uncharacterized protein</fullName>
    </submittedName>
</protein>
<organism evidence="2 3">
    <name type="scientific">Vigna unguiculata</name>
    <name type="common">Cowpea</name>
    <dbReference type="NCBI Taxonomy" id="3917"/>
    <lineage>
        <taxon>Eukaryota</taxon>
        <taxon>Viridiplantae</taxon>
        <taxon>Streptophyta</taxon>
        <taxon>Embryophyta</taxon>
        <taxon>Tracheophyta</taxon>
        <taxon>Spermatophyta</taxon>
        <taxon>Magnoliopsida</taxon>
        <taxon>eudicotyledons</taxon>
        <taxon>Gunneridae</taxon>
        <taxon>Pentapetalae</taxon>
        <taxon>rosids</taxon>
        <taxon>fabids</taxon>
        <taxon>Fabales</taxon>
        <taxon>Fabaceae</taxon>
        <taxon>Papilionoideae</taxon>
        <taxon>50 kb inversion clade</taxon>
        <taxon>NPAAA clade</taxon>
        <taxon>indigoferoid/millettioid clade</taxon>
        <taxon>Phaseoleae</taxon>
        <taxon>Vigna</taxon>
    </lineage>
</organism>